<keyword evidence="1" id="KW-0812">Transmembrane</keyword>
<dbReference type="GeneID" id="77935819"/>
<dbReference type="KEGG" id="vg:77935819"/>
<dbReference type="RefSeq" id="YP_010659833.1">
    <property type="nucleotide sequence ID" value="NC_070872.1"/>
</dbReference>
<protein>
    <submittedName>
        <fullName evidence="2">Uncharacterized protein</fullName>
    </submittedName>
</protein>
<sequence length="32" mass="3167">MKAKQKLAAKGGAVGGVVAAILGAVFYMEGVM</sequence>
<keyword evidence="1" id="KW-0472">Membrane</keyword>
<keyword evidence="3" id="KW-1185">Reference proteome</keyword>
<proteinExistence type="predicted"/>
<feature type="transmembrane region" description="Helical" evidence="1">
    <location>
        <begin position="7"/>
        <end position="28"/>
    </location>
</feature>
<reference evidence="2" key="1">
    <citation type="submission" date="2021-06" db="EMBL/GenBank/DDBJ databases">
        <authorList>
            <person name="Sundaramoorthy N.S."/>
            <person name="Nagarajan S."/>
        </authorList>
    </citation>
    <scope>NUCLEOTIDE SEQUENCE</scope>
</reference>
<evidence type="ECO:0000313" key="2">
    <source>
        <dbReference type="EMBL" id="QXV71909.1"/>
    </source>
</evidence>
<name>A0AAE7STG7_9CAUD</name>
<organism evidence="2 3">
    <name type="scientific">Escherichia phage U1G</name>
    <dbReference type="NCBI Taxonomy" id="2853091"/>
    <lineage>
        <taxon>Viruses</taxon>
        <taxon>Duplodnaviria</taxon>
        <taxon>Heunggongvirae</taxon>
        <taxon>Uroviricota</taxon>
        <taxon>Caudoviricetes</taxon>
        <taxon>Schitoviridae</taxon>
        <taxon>Enquatrovirinae</taxon>
        <taxon>Gamaleyavirus</taxon>
        <taxon>Gamaleyavirus U1g</taxon>
    </lineage>
</organism>
<keyword evidence="1" id="KW-1133">Transmembrane helix</keyword>
<evidence type="ECO:0000256" key="1">
    <source>
        <dbReference type="SAM" id="Phobius"/>
    </source>
</evidence>
<dbReference type="Proteomes" id="UP000828021">
    <property type="component" value="Segment"/>
</dbReference>
<evidence type="ECO:0000313" key="3">
    <source>
        <dbReference type="Proteomes" id="UP000828021"/>
    </source>
</evidence>
<dbReference type="EMBL" id="MZ394712">
    <property type="protein sequence ID" value="QXV71909.1"/>
    <property type="molecule type" value="Genomic_DNA"/>
</dbReference>
<accession>A0AAE7STG7</accession>